<keyword evidence="3" id="KW-1185">Reference proteome</keyword>
<evidence type="ECO:0000313" key="3">
    <source>
        <dbReference type="Proteomes" id="UP000186469"/>
    </source>
</evidence>
<gene>
    <name evidence="2" type="ORF">SAMN02745728_00590</name>
</gene>
<feature type="transmembrane region" description="Helical" evidence="1">
    <location>
        <begin position="57"/>
        <end position="73"/>
    </location>
</feature>
<reference evidence="2 3" key="1">
    <citation type="submission" date="2016-12" db="EMBL/GenBank/DDBJ databases">
        <authorList>
            <person name="Song W.-J."/>
            <person name="Kurnit D.M."/>
        </authorList>
    </citation>
    <scope>NUCLEOTIDE SEQUENCE [LARGE SCALE GENOMIC DNA]</scope>
    <source>
        <strain evidence="2 3">DSM 11393</strain>
    </source>
</reference>
<feature type="transmembrane region" description="Helical" evidence="1">
    <location>
        <begin position="20"/>
        <end position="37"/>
    </location>
</feature>
<dbReference type="STRING" id="1121455.SAMN02745728_00590"/>
<accession>A0A1M7S869</accession>
<feature type="transmembrane region" description="Helical" evidence="1">
    <location>
        <begin position="85"/>
        <end position="109"/>
    </location>
</feature>
<proteinExistence type="predicted"/>
<dbReference type="EMBL" id="FRDI01000003">
    <property type="protein sequence ID" value="SHN54817.1"/>
    <property type="molecule type" value="Genomic_DNA"/>
</dbReference>
<keyword evidence="1" id="KW-0472">Membrane</keyword>
<dbReference type="AlphaFoldDB" id="A0A1M7S869"/>
<organism evidence="2 3">
    <name type="scientific">Desulfovibrio litoralis DSM 11393</name>
    <dbReference type="NCBI Taxonomy" id="1121455"/>
    <lineage>
        <taxon>Bacteria</taxon>
        <taxon>Pseudomonadati</taxon>
        <taxon>Thermodesulfobacteriota</taxon>
        <taxon>Desulfovibrionia</taxon>
        <taxon>Desulfovibrionales</taxon>
        <taxon>Desulfovibrionaceae</taxon>
        <taxon>Desulfovibrio</taxon>
    </lineage>
</organism>
<keyword evidence="1" id="KW-0812">Transmembrane</keyword>
<keyword evidence="1" id="KW-1133">Transmembrane helix</keyword>
<evidence type="ECO:0000313" key="2">
    <source>
        <dbReference type="EMBL" id="SHN54817.1"/>
    </source>
</evidence>
<name>A0A1M7S869_9BACT</name>
<dbReference type="Proteomes" id="UP000186469">
    <property type="component" value="Unassembled WGS sequence"/>
</dbReference>
<protein>
    <submittedName>
        <fullName evidence="2">Uncharacterized protein</fullName>
    </submittedName>
</protein>
<evidence type="ECO:0000256" key="1">
    <source>
        <dbReference type="SAM" id="Phobius"/>
    </source>
</evidence>
<feature type="transmembrane region" description="Helical" evidence="1">
    <location>
        <begin position="115"/>
        <end position="138"/>
    </location>
</feature>
<dbReference type="RefSeq" id="WP_072696292.1">
    <property type="nucleotide sequence ID" value="NZ_FRDI01000003.1"/>
</dbReference>
<sequence length="149" mass="17554">MNEIIIFFAPLLKEKKTENLYGVILGLFIYFIFYFVAKFVEFNFEQIQDWLSLKPMIIFWVLGFLFLCFAKMFEKFKISFLLEGFGRYVIHINLQITCILLGIVLGIAFATPSEILLWITVVYAFILYIFALFLYGLAEPNGFIDNFFK</sequence>